<dbReference type="GO" id="GO:0016747">
    <property type="term" value="F:acyltransferase activity, transferring groups other than amino-acyl groups"/>
    <property type="evidence" value="ECO:0007669"/>
    <property type="project" value="TreeGrafter"/>
</dbReference>
<dbReference type="InterPro" id="IPR029058">
    <property type="entry name" value="AB_hydrolase_fold"/>
</dbReference>
<protein>
    <submittedName>
        <fullName evidence="2">Esterase family protein</fullName>
    </submittedName>
</protein>
<dbReference type="SUPFAM" id="SSF53474">
    <property type="entry name" value="alpha/beta-Hydrolases"/>
    <property type="match status" value="1"/>
</dbReference>
<dbReference type="PANTHER" id="PTHR48098">
    <property type="entry name" value="ENTEROCHELIN ESTERASE-RELATED"/>
    <property type="match status" value="1"/>
</dbReference>
<proteinExistence type="predicted"/>
<dbReference type="PANTHER" id="PTHR48098:SF1">
    <property type="entry name" value="DIACYLGLYCEROL ACYLTRANSFERASE_MYCOLYLTRANSFERASE AG85A"/>
    <property type="match status" value="1"/>
</dbReference>
<gene>
    <name evidence="2" type="ORF">DUE52_14205</name>
</gene>
<dbReference type="RefSeq" id="WP_114406669.1">
    <property type="nucleotide sequence ID" value="NZ_QOWE01000010.1"/>
</dbReference>
<evidence type="ECO:0000313" key="3">
    <source>
        <dbReference type="Proteomes" id="UP000253383"/>
    </source>
</evidence>
<feature type="chain" id="PRO_5016762899" evidence="1">
    <location>
        <begin position="18"/>
        <end position="289"/>
    </location>
</feature>
<accession>A0A368JNF7</accession>
<keyword evidence="1" id="KW-0732">Signal</keyword>
<evidence type="ECO:0000313" key="2">
    <source>
        <dbReference type="EMBL" id="RCR69032.1"/>
    </source>
</evidence>
<dbReference type="OrthoDB" id="9803578at2"/>
<dbReference type="AlphaFoldDB" id="A0A368JNF7"/>
<dbReference type="Proteomes" id="UP000253383">
    <property type="component" value="Unassembled WGS sequence"/>
</dbReference>
<organism evidence="2 3">
    <name type="scientific">Larkinella punicea</name>
    <dbReference type="NCBI Taxonomy" id="2315727"/>
    <lineage>
        <taxon>Bacteria</taxon>
        <taxon>Pseudomonadati</taxon>
        <taxon>Bacteroidota</taxon>
        <taxon>Cytophagia</taxon>
        <taxon>Cytophagales</taxon>
        <taxon>Spirosomataceae</taxon>
        <taxon>Larkinella</taxon>
    </lineage>
</organism>
<dbReference type="EMBL" id="QOWE01000010">
    <property type="protein sequence ID" value="RCR69032.1"/>
    <property type="molecule type" value="Genomic_DNA"/>
</dbReference>
<dbReference type="Gene3D" id="3.40.50.1820">
    <property type="entry name" value="alpha/beta hydrolase"/>
    <property type="match status" value="1"/>
</dbReference>
<dbReference type="InterPro" id="IPR050583">
    <property type="entry name" value="Mycobacterial_A85_antigen"/>
</dbReference>
<name>A0A368JNF7_9BACT</name>
<evidence type="ECO:0000256" key="1">
    <source>
        <dbReference type="SAM" id="SignalP"/>
    </source>
</evidence>
<comment type="caution">
    <text evidence="2">The sequence shown here is derived from an EMBL/GenBank/DDBJ whole genome shotgun (WGS) entry which is preliminary data.</text>
</comment>
<keyword evidence="3" id="KW-1185">Reference proteome</keyword>
<sequence length="289" mass="33656">MRFLWLICLLVSWSGYAQESRVFDDLTIKSSLLKKDKKFALYLPPGYETSQRAYPVLYLLHGGGDDQTAWLQSGNMQAIVDKEIKEGRISPVIVVMPDAEMTFYMNNVAGKYQYEDYFMKELIPFIEKTYRCRTEKRFRAVAGLSMGGFGSLLYAIHHPDLFGSCAALSSGVRTDQQIKEMPHQEYLRRYRSTMGELKADENRITDFWNQNSILYLVQKMPEAQKKAVRFYLDCGDDDLLLYRGNSELHSLMRDVNIPHEYRVRNGGHTWEYWRTGLPDALQFINQSFQ</sequence>
<reference evidence="2 3" key="1">
    <citation type="submission" date="2018-07" db="EMBL/GenBank/DDBJ databases">
        <title>Genome analysis of Larkinella rosea.</title>
        <authorList>
            <person name="Zhou Z."/>
            <person name="Wang G."/>
        </authorList>
    </citation>
    <scope>NUCLEOTIDE SEQUENCE [LARGE SCALE GENOMIC DNA]</scope>
    <source>
        <strain evidence="3">zzj9</strain>
    </source>
</reference>
<dbReference type="InterPro" id="IPR000801">
    <property type="entry name" value="Esterase-like"/>
</dbReference>
<dbReference type="Pfam" id="PF00756">
    <property type="entry name" value="Esterase"/>
    <property type="match status" value="1"/>
</dbReference>
<feature type="signal peptide" evidence="1">
    <location>
        <begin position="1"/>
        <end position="17"/>
    </location>
</feature>